<comment type="caution">
    <text evidence="9">Lacks conserved residue(s) required for the propagation of feature annotation.</text>
</comment>
<feature type="transmembrane region" description="Helical" evidence="9">
    <location>
        <begin position="26"/>
        <end position="46"/>
    </location>
</feature>
<keyword evidence="3 9" id="KW-0645">Protease</keyword>
<dbReference type="OrthoDB" id="9810259at2"/>
<dbReference type="NCBIfam" id="TIGR00077">
    <property type="entry name" value="lspA"/>
    <property type="match status" value="1"/>
</dbReference>
<evidence type="ECO:0000256" key="8">
    <source>
        <dbReference type="ARBA" id="ARBA00023136"/>
    </source>
</evidence>
<protein>
    <recommendedName>
        <fullName evidence="9">Lipoprotein signal peptidase</fullName>
        <ecNumber evidence="9">3.4.23.36</ecNumber>
    </recommendedName>
    <alternativeName>
        <fullName evidence="9">Prolipoprotein signal peptidase</fullName>
    </alternativeName>
    <alternativeName>
        <fullName evidence="9">Signal peptidase II</fullName>
        <shortName evidence="9">SPase II</shortName>
    </alternativeName>
</protein>
<comment type="pathway">
    <text evidence="9">Protein modification; lipoprotein biosynthesis (signal peptide cleavage).</text>
</comment>
<dbReference type="RefSeq" id="WP_013931910.1">
    <property type="nucleotide sequence ID" value="NC_015707.1"/>
</dbReference>
<comment type="similarity">
    <text evidence="1 9 10">Belongs to the peptidase A8 family.</text>
</comment>
<keyword evidence="4 9" id="KW-0812">Transmembrane</keyword>
<evidence type="ECO:0000256" key="4">
    <source>
        <dbReference type="ARBA" id="ARBA00022692"/>
    </source>
</evidence>
<evidence type="ECO:0000256" key="10">
    <source>
        <dbReference type="RuleBase" id="RU004181"/>
    </source>
</evidence>
<dbReference type="InterPro" id="IPR001872">
    <property type="entry name" value="Peptidase_A8"/>
</dbReference>
<dbReference type="HAMAP" id="MF_00161">
    <property type="entry name" value="LspA"/>
    <property type="match status" value="1"/>
</dbReference>
<keyword evidence="12" id="KW-1185">Reference proteome</keyword>
<dbReference type="GO" id="GO:0006508">
    <property type="term" value="P:proteolysis"/>
    <property type="evidence" value="ECO:0007669"/>
    <property type="project" value="UniProtKB-KW"/>
</dbReference>
<dbReference type="UniPathway" id="UPA00665"/>
<dbReference type="AlphaFoldDB" id="F7YXP3"/>
<dbReference type="PRINTS" id="PR00781">
    <property type="entry name" value="LIPOSIGPTASE"/>
</dbReference>
<dbReference type="PATRIC" id="fig|688269.3.peg.621"/>
<evidence type="ECO:0000256" key="5">
    <source>
        <dbReference type="ARBA" id="ARBA00022750"/>
    </source>
</evidence>
<dbReference type="eggNOG" id="COG0597">
    <property type="taxonomic scope" value="Bacteria"/>
</dbReference>
<dbReference type="GO" id="GO:0005886">
    <property type="term" value="C:plasma membrane"/>
    <property type="evidence" value="ECO:0007669"/>
    <property type="project" value="UniProtKB-SubCell"/>
</dbReference>
<accession>F7YXP3</accession>
<keyword evidence="11" id="KW-0449">Lipoprotein</keyword>
<dbReference type="STRING" id="688269.Theth_0599"/>
<keyword evidence="5 9" id="KW-0064">Aspartyl protease</keyword>
<proteinExistence type="inferred from homology"/>
<dbReference type="Proteomes" id="UP000006804">
    <property type="component" value="Chromosome"/>
</dbReference>
<name>F7YXP3_9THEM</name>
<keyword evidence="6 9" id="KW-0378">Hydrolase</keyword>
<dbReference type="EC" id="3.4.23.36" evidence="9"/>
<sequence precursor="true">MFWVILVLLIDQLSKALVERFLIGPVFVIPGFLWLTYTRNTGIAFGMFSKSSWIIWVILSVTICLALIPYFVKVKTLTKVGLEMIVAGSIANNFVDRIRLGYVVDFINLRFFPAVFNFADVFITIGGFLVVLSLLRGEKDGI</sequence>
<organism evidence="11 12">
    <name type="scientific">Pseudothermotoga thermarum DSM 5069</name>
    <dbReference type="NCBI Taxonomy" id="688269"/>
    <lineage>
        <taxon>Bacteria</taxon>
        <taxon>Thermotogati</taxon>
        <taxon>Thermotogota</taxon>
        <taxon>Thermotogae</taxon>
        <taxon>Thermotogales</taxon>
        <taxon>Thermotogaceae</taxon>
        <taxon>Pseudothermotoga</taxon>
    </lineage>
</organism>
<evidence type="ECO:0000256" key="1">
    <source>
        <dbReference type="ARBA" id="ARBA00006139"/>
    </source>
</evidence>
<dbReference type="KEGG" id="tta:Theth_0599"/>
<evidence type="ECO:0000256" key="6">
    <source>
        <dbReference type="ARBA" id="ARBA00022801"/>
    </source>
</evidence>
<evidence type="ECO:0000256" key="2">
    <source>
        <dbReference type="ARBA" id="ARBA00022475"/>
    </source>
</evidence>
<evidence type="ECO:0000313" key="12">
    <source>
        <dbReference type="Proteomes" id="UP000006804"/>
    </source>
</evidence>
<keyword evidence="8 9" id="KW-0472">Membrane</keyword>
<keyword evidence="2 9" id="KW-1003">Cell membrane</keyword>
<dbReference type="Pfam" id="PF01252">
    <property type="entry name" value="Peptidase_A8"/>
    <property type="match status" value="1"/>
</dbReference>
<feature type="transmembrane region" description="Helical" evidence="9">
    <location>
        <begin position="53"/>
        <end position="72"/>
    </location>
</feature>
<evidence type="ECO:0000256" key="3">
    <source>
        <dbReference type="ARBA" id="ARBA00022670"/>
    </source>
</evidence>
<comment type="subcellular location">
    <subcellularLocation>
        <location evidence="9">Cell membrane</location>
        <topology evidence="9">Multi-pass membrane protein</topology>
    </subcellularLocation>
</comment>
<dbReference type="EMBL" id="CP002351">
    <property type="protein sequence ID" value="AEH50687.1"/>
    <property type="molecule type" value="Genomic_DNA"/>
</dbReference>
<evidence type="ECO:0000256" key="7">
    <source>
        <dbReference type="ARBA" id="ARBA00022989"/>
    </source>
</evidence>
<evidence type="ECO:0000256" key="9">
    <source>
        <dbReference type="HAMAP-Rule" id="MF_00161"/>
    </source>
</evidence>
<dbReference type="PANTHER" id="PTHR33695:SF1">
    <property type="entry name" value="LIPOPROTEIN SIGNAL PEPTIDASE"/>
    <property type="match status" value="1"/>
</dbReference>
<comment type="function">
    <text evidence="9">This protein specifically catalyzes the removal of signal peptides from prolipoproteins.</text>
</comment>
<feature type="active site" evidence="9">
    <location>
        <position position="120"/>
    </location>
</feature>
<dbReference type="PANTHER" id="PTHR33695">
    <property type="entry name" value="LIPOPROTEIN SIGNAL PEPTIDASE"/>
    <property type="match status" value="1"/>
</dbReference>
<feature type="active site" evidence="9">
    <location>
        <position position="105"/>
    </location>
</feature>
<keyword evidence="7 9" id="KW-1133">Transmembrane helix</keyword>
<reference evidence="11 12" key="1">
    <citation type="submission" date="2010-11" db="EMBL/GenBank/DDBJ databases">
        <title>The complete genome of Thermotoga thermarum DSM 5069.</title>
        <authorList>
            <consortium name="US DOE Joint Genome Institute (JGI-PGF)"/>
            <person name="Lucas S."/>
            <person name="Copeland A."/>
            <person name="Lapidus A."/>
            <person name="Bruce D."/>
            <person name="Goodwin L."/>
            <person name="Pitluck S."/>
            <person name="Kyrpides N."/>
            <person name="Mavromatis K."/>
            <person name="Ivanova N."/>
            <person name="Zeytun A."/>
            <person name="Brettin T."/>
            <person name="Detter J.C."/>
            <person name="Tapia R."/>
            <person name="Han C."/>
            <person name="Land M."/>
            <person name="Hauser L."/>
            <person name="Markowitz V."/>
            <person name="Cheng J.-F."/>
            <person name="Hugenholtz P."/>
            <person name="Woyke T."/>
            <person name="Wu D."/>
            <person name="Spring S."/>
            <person name="Schroeder M."/>
            <person name="Brambilla E."/>
            <person name="Klenk H.-P."/>
            <person name="Eisen J.A."/>
        </authorList>
    </citation>
    <scope>NUCLEOTIDE SEQUENCE [LARGE SCALE GENOMIC DNA]</scope>
    <source>
        <strain evidence="11 12">DSM 5069</strain>
    </source>
</reference>
<comment type="catalytic activity">
    <reaction evidence="9">
        <text>Release of signal peptides from bacterial membrane prolipoproteins. Hydrolyzes -Xaa-Yaa-Zaa-|-(S,diacylglyceryl)Cys-, in which Xaa is hydrophobic (preferably Leu), and Yaa (Ala or Ser) and Zaa (Gly or Ala) have small, neutral side chains.</text>
        <dbReference type="EC" id="3.4.23.36"/>
    </reaction>
</comment>
<feature type="transmembrane region" description="Helical" evidence="9">
    <location>
        <begin position="111"/>
        <end position="135"/>
    </location>
</feature>
<gene>
    <name evidence="9" type="primary">lspA</name>
    <name evidence="11" type="ORF">Theth_0599</name>
</gene>
<dbReference type="GO" id="GO:0004190">
    <property type="term" value="F:aspartic-type endopeptidase activity"/>
    <property type="evidence" value="ECO:0007669"/>
    <property type="project" value="UniProtKB-UniRule"/>
</dbReference>
<dbReference type="HOGENOM" id="CLU_083252_3_4_0"/>
<evidence type="ECO:0000313" key="11">
    <source>
        <dbReference type="EMBL" id="AEH50687.1"/>
    </source>
</evidence>